<dbReference type="Pfam" id="PF00849">
    <property type="entry name" value="PseudoU_synth_2"/>
    <property type="match status" value="1"/>
</dbReference>
<dbReference type="GO" id="GO:0003723">
    <property type="term" value="F:RNA binding"/>
    <property type="evidence" value="ECO:0007669"/>
    <property type="project" value="UniProtKB-KW"/>
</dbReference>
<evidence type="ECO:0000313" key="11">
    <source>
        <dbReference type="EMBL" id="RKG38156.1"/>
    </source>
</evidence>
<dbReference type="EC" id="5.4.99.-" evidence="8"/>
<keyword evidence="3 7" id="KW-0694">RNA-binding</keyword>
<dbReference type="Gene3D" id="3.10.290.10">
    <property type="entry name" value="RNA-binding S4 domain"/>
    <property type="match status" value="1"/>
</dbReference>
<dbReference type="InterPro" id="IPR020094">
    <property type="entry name" value="TruA/RsuA/RluB/E/F_N"/>
</dbReference>
<keyword evidence="4 8" id="KW-0413">Isomerase</keyword>
<evidence type="ECO:0000256" key="6">
    <source>
        <dbReference type="ARBA" id="ARBA00037383"/>
    </source>
</evidence>
<evidence type="ECO:0000256" key="3">
    <source>
        <dbReference type="ARBA" id="ARBA00022884"/>
    </source>
</evidence>
<dbReference type="SUPFAM" id="SSF55120">
    <property type="entry name" value="Pseudouridine synthase"/>
    <property type="match status" value="1"/>
</dbReference>
<dbReference type="PANTHER" id="PTHR47683">
    <property type="entry name" value="PSEUDOURIDINE SYNTHASE FAMILY PROTEIN-RELATED"/>
    <property type="match status" value="1"/>
</dbReference>
<dbReference type="AlphaFoldDB" id="A0A3A8EXJ2"/>
<feature type="compositionally biased region" description="Basic and acidic residues" evidence="9">
    <location>
        <begin position="310"/>
        <end position="325"/>
    </location>
</feature>
<dbReference type="FunFam" id="3.30.70.580:FF:000009">
    <property type="entry name" value="Pseudouridine synthase"/>
    <property type="match status" value="1"/>
</dbReference>
<gene>
    <name evidence="11" type="primary">rluB</name>
    <name evidence="11" type="ORF">D7V20_08575</name>
</gene>
<dbReference type="InterPro" id="IPR006145">
    <property type="entry name" value="PsdUridine_synth_RsuA/RluA"/>
</dbReference>
<evidence type="ECO:0000313" key="12">
    <source>
        <dbReference type="Proteomes" id="UP000280405"/>
    </source>
</evidence>
<evidence type="ECO:0000256" key="1">
    <source>
        <dbReference type="ARBA" id="ARBA00008348"/>
    </source>
</evidence>
<dbReference type="SUPFAM" id="SSF55174">
    <property type="entry name" value="Alpha-L RNA-binding motif"/>
    <property type="match status" value="1"/>
</dbReference>
<dbReference type="PROSITE" id="PS50889">
    <property type="entry name" value="S4"/>
    <property type="match status" value="1"/>
</dbReference>
<dbReference type="SMART" id="SM00363">
    <property type="entry name" value="S4"/>
    <property type="match status" value="1"/>
</dbReference>
<dbReference type="NCBIfam" id="NF007976">
    <property type="entry name" value="PRK10700.1"/>
    <property type="match status" value="1"/>
</dbReference>
<feature type="region of interest" description="Disordered" evidence="9">
    <location>
        <begin position="254"/>
        <end position="411"/>
    </location>
</feature>
<evidence type="ECO:0000256" key="4">
    <source>
        <dbReference type="ARBA" id="ARBA00023235"/>
    </source>
</evidence>
<feature type="domain" description="RNA-binding S4" evidence="10">
    <location>
        <begin position="3"/>
        <end position="64"/>
    </location>
</feature>
<dbReference type="Proteomes" id="UP000280405">
    <property type="component" value="Unassembled WGS sequence"/>
</dbReference>
<dbReference type="PANTHER" id="PTHR47683:SF3">
    <property type="entry name" value="RIBOSOMAL LARGE SUBUNIT PSEUDOURIDINE SYNTHASE B"/>
    <property type="match status" value="1"/>
</dbReference>
<dbReference type="OrthoDB" id="9807213at2"/>
<comment type="caution">
    <text evidence="11">The sequence shown here is derived from an EMBL/GenBank/DDBJ whole genome shotgun (WGS) entry which is preliminary data.</text>
</comment>
<evidence type="ECO:0000259" key="10">
    <source>
        <dbReference type="SMART" id="SM00363"/>
    </source>
</evidence>
<feature type="compositionally biased region" description="Basic and acidic residues" evidence="9">
    <location>
        <begin position="350"/>
        <end position="400"/>
    </location>
</feature>
<comment type="function">
    <text evidence="6">Responsible for synthesis of pseudouridine from uracil-2605 in 23S ribosomal RNA.</text>
</comment>
<comment type="catalytic activity">
    <reaction evidence="5">
        <text>uridine(2605) in 23S rRNA = pseudouridine(2605) in 23S rRNA</text>
        <dbReference type="Rhea" id="RHEA:42520"/>
        <dbReference type="Rhea" id="RHEA-COMP:10095"/>
        <dbReference type="Rhea" id="RHEA-COMP:10096"/>
        <dbReference type="ChEBI" id="CHEBI:65314"/>
        <dbReference type="ChEBI" id="CHEBI:65315"/>
        <dbReference type="EC" id="5.4.99.22"/>
    </reaction>
</comment>
<comment type="similarity">
    <text evidence="1 8">Belongs to the pseudouridine synthase RsuA family.</text>
</comment>
<name>A0A3A8EXJ2_9GAMM</name>
<dbReference type="FunFam" id="3.10.290.10:FF:000003">
    <property type="entry name" value="Pseudouridine synthase"/>
    <property type="match status" value="1"/>
</dbReference>
<dbReference type="CDD" id="cd02556">
    <property type="entry name" value="PseudoU_synth_RluB"/>
    <property type="match status" value="1"/>
</dbReference>
<protein>
    <recommendedName>
        <fullName evidence="8">Pseudouridine synthase</fullName>
        <ecNumber evidence="8">5.4.99.-</ecNumber>
    </recommendedName>
</protein>
<dbReference type="InterPro" id="IPR042092">
    <property type="entry name" value="PsdUridine_s_RsuA/RluB/E/F_cat"/>
</dbReference>
<evidence type="ECO:0000256" key="9">
    <source>
        <dbReference type="SAM" id="MobiDB-lite"/>
    </source>
</evidence>
<keyword evidence="2" id="KW-0698">rRNA processing</keyword>
<reference evidence="11 12" key="1">
    <citation type="submission" date="2018-09" db="EMBL/GenBank/DDBJ databases">
        <title>The draft genome of Acinetobacter spp. strains.</title>
        <authorList>
            <person name="Qin J."/>
            <person name="Feng Y."/>
            <person name="Zong Z."/>
        </authorList>
    </citation>
    <scope>NUCLEOTIDE SEQUENCE [LARGE SCALE GENOMIC DNA]</scope>
    <source>
        <strain evidence="11 12">WCHAc060115</strain>
    </source>
</reference>
<dbReference type="GO" id="GO:0005829">
    <property type="term" value="C:cytosol"/>
    <property type="evidence" value="ECO:0007669"/>
    <property type="project" value="UniProtKB-ARBA"/>
</dbReference>
<dbReference type="InterPro" id="IPR000748">
    <property type="entry name" value="PsdUridine_synth_RsuA/RluB/E/F"/>
</dbReference>
<evidence type="ECO:0000256" key="8">
    <source>
        <dbReference type="RuleBase" id="RU003887"/>
    </source>
</evidence>
<dbReference type="InterPro" id="IPR036986">
    <property type="entry name" value="S4_RNA-bd_sf"/>
</dbReference>
<dbReference type="InterPro" id="IPR050343">
    <property type="entry name" value="RsuA_PseudoU_synthase"/>
</dbReference>
<feature type="compositionally biased region" description="Polar residues" evidence="9">
    <location>
        <begin position="289"/>
        <end position="309"/>
    </location>
</feature>
<dbReference type="GO" id="GO:0000455">
    <property type="term" value="P:enzyme-directed rRNA pseudouridine synthesis"/>
    <property type="evidence" value="ECO:0007669"/>
    <property type="project" value="UniProtKB-ARBA"/>
</dbReference>
<evidence type="ECO:0000256" key="7">
    <source>
        <dbReference type="PROSITE-ProRule" id="PRU00182"/>
    </source>
</evidence>
<evidence type="ECO:0000256" key="2">
    <source>
        <dbReference type="ARBA" id="ARBA00022552"/>
    </source>
</evidence>
<dbReference type="GO" id="GO:0160139">
    <property type="term" value="F:23S rRNA pseudouridine(2605) synthase activity"/>
    <property type="evidence" value="ECO:0007669"/>
    <property type="project" value="UniProtKB-EC"/>
</dbReference>
<accession>A0A3A8EXJ2</accession>
<sequence length="411" mass="47964">MSEKLQKVLARVGLGSRRYMEEVIAAGRVSVNGQVAQVGERIEPTDELRIDGRKVQFQIEDEIRRRVLIYYKPEGEICSRNDPESRPTVFEHLPTIANDRWVMVGRLDINSTGLLLFTNDGELANRLMHPSNEIEREYAVRVMGEVTPQLKNNMIKGVVLDDGPAKFESFTEIGGEGINRWYQVVVKEGRNREVRRIFESQGLKVSRLLRTRYGTVILPRELRTGRWMELDKNDIDNLTKAVELKPRQGTGLFGMAKRRTERMQDKPMAARRGGFLRQQRRDTEGEVVHSNQPEQRDYQPTTSQYGQNRSENRFDSRNERSENRFNKARSGGNGYNNHRSDNRGNSYNNDRSENRGNSYHNDRSENRYGQNRRTESRPSFNERRDYADREERSEQPEKKKPFVVNKGFKKF</sequence>
<dbReference type="Gene3D" id="3.30.70.1560">
    <property type="entry name" value="Alpha-L RNA-binding motif"/>
    <property type="match status" value="1"/>
</dbReference>
<proteinExistence type="inferred from homology"/>
<dbReference type="Pfam" id="PF01479">
    <property type="entry name" value="S4"/>
    <property type="match status" value="1"/>
</dbReference>
<dbReference type="EMBL" id="RAXT01000013">
    <property type="protein sequence ID" value="RKG38156.1"/>
    <property type="molecule type" value="Genomic_DNA"/>
</dbReference>
<dbReference type="FunFam" id="3.30.70.1560:FF:000001">
    <property type="entry name" value="Pseudouridine synthase"/>
    <property type="match status" value="1"/>
</dbReference>
<dbReference type="InterPro" id="IPR020103">
    <property type="entry name" value="PsdUridine_synth_cat_dom_sf"/>
</dbReference>
<dbReference type="CDD" id="cd00165">
    <property type="entry name" value="S4"/>
    <property type="match status" value="1"/>
</dbReference>
<dbReference type="InterPro" id="IPR002942">
    <property type="entry name" value="S4_RNA-bd"/>
</dbReference>
<keyword evidence="12" id="KW-1185">Reference proteome</keyword>
<organism evidence="11 12">
    <name type="scientific">Acinetobacter rongchengensis</name>
    <dbReference type="NCBI Taxonomy" id="2419601"/>
    <lineage>
        <taxon>Bacteria</taxon>
        <taxon>Pseudomonadati</taxon>
        <taxon>Pseudomonadota</taxon>
        <taxon>Gammaproteobacteria</taxon>
        <taxon>Moraxellales</taxon>
        <taxon>Moraxellaceae</taxon>
        <taxon>Acinetobacter</taxon>
    </lineage>
</organism>
<evidence type="ECO:0000256" key="5">
    <source>
        <dbReference type="ARBA" id="ARBA00036944"/>
    </source>
</evidence>
<dbReference type="InterPro" id="IPR018496">
    <property type="entry name" value="PsdUridine_synth_RsuA/RluB_CS"/>
</dbReference>
<dbReference type="PROSITE" id="PS01149">
    <property type="entry name" value="PSI_RSU"/>
    <property type="match status" value="1"/>
</dbReference>
<dbReference type="Gene3D" id="3.30.70.580">
    <property type="entry name" value="Pseudouridine synthase I, catalytic domain, N-terminal subdomain"/>
    <property type="match status" value="1"/>
</dbReference>
<dbReference type="NCBIfam" id="TIGR00093">
    <property type="entry name" value="pseudouridine synthase"/>
    <property type="match status" value="1"/>
</dbReference>